<sequence length="92" mass="9590">MKYFLSLAVVCVLFSAAYGLKCYCSGCAGGIMTCLHTTDHCSTSSNETTCTMDSNCGKTISCCAEDLCNGAKHIGPSAVILMASTALITLFL</sequence>
<evidence type="ECO:0000313" key="3">
    <source>
        <dbReference type="Proteomes" id="UP001356427"/>
    </source>
</evidence>
<keyword evidence="1" id="KW-0732">Signal</keyword>
<evidence type="ECO:0000313" key="2">
    <source>
        <dbReference type="EMBL" id="KAK6312851.1"/>
    </source>
</evidence>
<reference evidence="2 3" key="1">
    <citation type="submission" date="2021-04" db="EMBL/GenBank/DDBJ databases">
        <authorList>
            <person name="De Guttry C."/>
            <person name="Zahm M."/>
            <person name="Klopp C."/>
            <person name="Cabau C."/>
            <person name="Louis A."/>
            <person name="Berthelot C."/>
            <person name="Parey E."/>
            <person name="Roest Crollius H."/>
            <person name="Montfort J."/>
            <person name="Robinson-Rechavi M."/>
            <person name="Bucao C."/>
            <person name="Bouchez O."/>
            <person name="Gislard M."/>
            <person name="Lluch J."/>
            <person name="Milhes M."/>
            <person name="Lampietro C."/>
            <person name="Lopez Roques C."/>
            <person name="Donnadieu C."/>
            <person name="Braasch I."/>
            <person name="Desvignes T."/>
            <person name="Postlethwait J."/>
            <person name="Bobe J."/>
            <person name="Wedekind C."/>
            <person name="Guiguen Y."/>
        </authorList>
    </citation>
    <scope>NUCLEOTIDE SEQUENCE [LARGE SCALE GENOMIC DNA]</scope>
    <source>
        <strain evidence="2">Cs_M1</strain>
        <tissue evidence="2">Blood</tissue>
    </source>
</reference>
<protein>
    <submittedName>
        <fullName evidence="2">Uncharacterized protein</fullName>
    </submittedName>
</protein>
<name>A0AAN8LXL3_9TELE</name>
<comment type="caution">
    <text evidence="2">The sequence shown here is derived from an EMBL/GenBank/DDBJ whole genome shotgun (WGS) entry which is preliminary data.</text>
</comment>
<proteinExistence type="predicted"/>
<dbReference type="EMBL" id="JAGTTL010000014">
    <property type="protein sequence ID" value="KAK6312851.1"/>
    <property type="molecule type" value="Genomic_DNA"/>
</dbReference>
<gene>
    <name evidence="2" type="ORF">J4Q44_G00161980</name>
</gene>
<organism evidence="2 3">
    <name type="scientific">Coregonus suidteri</name>
    <dbReference type="NCBI Taxonomy" id="861788"/>
    <lineage>
        <taxon>Eukaryota</taxon>
        <taxon>Metazoa</taxon>
        <taxon>Chordata</taxon>
        <taxon>Craniata</taxon>
        <taxon>Vertebrata</taxon>
        <taxon>Euteleostomi</taxon>
        <taxon>Actinopterygii</taxon>
        <taxon>Neopterygii</taxon>
        <taxon>Teleostei</taxon>
        <taxon>Protacanthopterygii</taxon>
        <taxon>Salmoniformes</taxon>
        <taxon>Salmonidae</taxon>
        <taxon>Coregoninae</taxon>
        <taxon>Coregonus</taxon>
    </lineage>
</organism>
<dbReference type="Proteomes" id="UP001356427">
    <property type="component" value="Unassembled WGS sequence"/>
</dbReference>
<dbReference type="AlphaFoldDB" id="A0AAN8LXL3"/>
<feature type="chain" id="PRO_5043043898" evidence="1">
    <location>
        <begin position="20"/>
        <end position="92"/>
    </location>
</feature>
<evidence type="ECO:0000256" key="1">
    <source>
        <dbReference type="SAM" id="SignalP"/>
    </source>
</evidence>
<dbReference type="SUPFAM" id="SSF57302">
    <property type="entry name" value="Snake toxin-like"/>
    <property type="match status" value="1"/>
</dbReference>
<feature type="signal peptide" evidence="1">
    <location>
        <begin position="1"/>
        <end position="19"/>
    </location>
</feature>
<keyword evidence="3" id="KW-1185">Reference proteome</keyword>
<accession>A0AAN8LXL3</accession>
<dbReference type="InterPro" id="IPR045860">
    <property type="entry name" value="Snake_toxin-like_sf"/>
</dbReference>